<evidence type="ECO:0000256" key="1">
    <source>
        <dbReference type="ARBA" id="ARBA00022679"/>
    </source>
</evidence>
<evidence type="ECO:0000259" key="4">
    <source>
        <dbReference type="SMART" id="SM00563"/>
    </source>
</evidence>
<feature type="transmembrane region" description="Helical" evidence="3">
    <location>
        <begin position="12"/>
        <end position="36"/>
    </location>
</feature>
<dbReference type="AlphaFoldDB" id="A0A6J6LRJ1"/>
<sequence length="336" mass="37608">MQRTWLRRTVMVGGVVLLAVALTILVPLWVPVLALVDVLRRKWRFPLCRFTSFALLWAWMETLGIVGAASLWCLGMAKNQRLNYQLQAWWTRGVIASLRWTVGLRINVEGAPLPGGGPFIAVCRHASLADSIMSAWVFVTHSQLRPRYVLKQELKMDPCLDVVGHRLPNYFVDRSSNNIASELKGIEKMAENLSMGDVAVIFPEGTRANVEKRRIALDKLRERAPERYERLQKLKYLLPPKPAGLSALLAAVPQATVVTMWHSGFDGMDTFKGIVRHLAKSAVHVHVKVVEHQRSTVASGEAFIAWLDAQWTAMDESVSRHLGDPAVFQHNGGNHG</sequence>
<dbReference type="EMBL" id="CAEZWE010000095">
    <property type="protein sequence ID" value="CAB4664416.1"/>
    <property type="molecule type" value="Genomic_DNA"/>
</dbReference>
<dbReference type="PANTHER" id="PTHR10434">
    <property type="entry name" value="1-ACYL-SN-GLYCEROL-3-PHOSPHATE ACYLTRANSFERASE"/>
    <property type="match status" value="1"/>
</dbReference>
<keyword evidence="3" id="KW-0812">Transmembrane</keyword>
<evidence type="ECO:0000256" key="2">
    <source>
        <dbReference type="ARBA" id="ARBA00023315"/>
    </source>
</evidence>
<organism evidence="5">
    <name type="scientific">freshwater metagenome</name>
    <dbReference type="NCBI Taxonomy" id="449393"/>
    <lineage>
        <taxon>unclassified sequences</taxon>
        <taxon>metagenomes</taxon>
        <taxon>ecological metagenomes</taxon>
    </lineage>
</organism>
<keyword evidence="3" id="KW-0472">Membrane</keyword>
<keyword evidence="1" id="KW-0808">Transferase</keyword>
<dbReference type="PANTHER" id="PTHR10434:SF40">
    <property type="entry name" value="1-ACYL-SN-GLYCEROL-3-PHOSPHATE ACYLTRANSFERASE"/>
    <property type="match status" value="1"/>
</dbReference>
<feature type="transmembrane region" description="Helical" evidence="3">
    <location>
        <begin position="56"/>
        <end position="77"/>
    </location>
</feature>
<protein>
    <submittedName>
        <fullName evidence="5">Unannotated protein</fullName>
    </submittedName>
</protein>
<dbReference type="InterPro" id="IPR002123">
    <property type="entry name" value="Plipid/glycerol_acylTrfase"/>
</dbReference>
<keyword evidence="3" id="KW-1133">Transmembrane helix</keyword>
<evidence type="ECO:0000256" key="3">
    <source>
        <dbReference type="SAM" id="Phobius"/>
    </source>
</evidence>
<keyword evidence="2" id="KW-0012">Acyltransferase</keyword>
<name>A0A6J6LRJ1_9ZZZZ</name>
<reference evidence="5" key="1">
    <citation type="submission" date="2020-05" db="EMBL/GenBank/DDBJ databases">
        <authorList>
            <person name="Chiriac C."/>
            <person name="Salcher M."/>
            <person name="Ghai R."/>
            <person name="Kavagutti S V."/>
        </authorList>
    </citation>
    <scope>NUCLEOTIDE SEQUENCE</scope>
</reference>
<dbReference type="GO" id="GO:0006654">
    <property type="term" value="P:phosphatidic acid biosynthetic process"/>
    <property type="evidence" value="ECO:0007669"/>
    <property type="project" value="TreeGrafter"/>
</dbReference>
<dbReference type="SUPFAM" id="SSF69593">
    <property type="entry name" value="Glycerol-3-phosphate (1)-acyltransferase"/>
    <property type="match status" value="1"/>
</dbReference>
<proteinExistence type="predicted"/>
<evidence type="ECO:0000313" key="5">
    <source>
        <dbReference type="EMBL" id="CAB4664416.1"/>
    </source>
</evidence>
<dbReference type="SMART" id="SM00563">
    <property type="entry name" value="PlsC"/>
    <property type="match status" value="1"/>
</dbReference>
<dbReference type="GO" id="GO:0003841">
    <property type="term" value="F:1-acylglycerol-3-phosphate O-acyltransferase activity"/>
    <property type="evidence" value="ECO:0007669"/>
    <property type="project" value="TreeGrafter"/>
</dbReference>
<accession>A0A6J6LRJ1</accession>
<gene>
    <name evidence="5" type="ORF">UFOPK2169_01627</name>
</gene>
<feature type="domain" description="Phospholipid/glycerol acyltransferase" evidence="4">
    <location>
        <begin position="119"/>
        <end position="265"/>
    </location>
</feature>
<dbReference type="CDD" id="cd07990">
    <property type="entry name" value="LPLAT_LCLAT1-like"/>
    <property type="match status" value="1"/>
</dbReference>
<dbReference type="Pfam" id="PF01553">
    <property type="entry name" value="Acyltransferase"/>
    <property type="match status" value="1"/>
</dbReference>